<sequence>MYQSLTGPTHNLLLRWTRRPPFPLSPFSQLTSHNSSTPILTTSLQHHSHHPAALPSAQTGLKSSGALWSSVCTICPAS</sequence>
<accession>A0A2N5UQC8</accession>
<keyword evidence="2" id="KW-1185">Reference proteome</keyword>
<protein>
    <submittedName>
        <fullName evidence="1">Uncharacterized protein</fullName>
    </submittedName>
</protein>
<dbReference type="AlphaFoldDB" id="A0A2N5UQC8"/>
<comment type="caution">
    <text evidence="1">The sequence shown here is derived from an EMBL/GenBank/DDBJ whole genome shotgun (WGS) entry which is preliminary data.</text>
</comment>
<evidence type="ECO:0000313" key="1">
    <source>
        <dbReference type="EMBL" id="PLW39847.1"/>
    </source>
</evidence>
<dbReference type="EMBL" id="PGCJ01000189">
    <property type="protein sequence ID" value="PLW39847.1"/>
    <property type="molecule type" value="Genomic_DNA"/>
</dbReference>
<evidence type="ECO:0000313" key="2">
    <source>
        <dbReference type="Proteomes" id="UP000235388"/>
    </source>
</evidence>
<gene>
    <name evidence="1" type="ORF">PCANC_20652</name>
</gene>
<reference evidence="1 2" key="1">
    <citation type="submission" date="2017-11" db="EMBL/GenBank/DDBJ databases">
        <title>De novo assembly and phasing of dikaryotic genomes from two isolates of Puccinia coronata f. sp. avenae, the causal agent of oat crown rust.</title>
        <authorList>
            <person name="Miller M.E."/>
            <person name="Zhang Y."/>
            <person name="Omidvar V."/>
            <person name="Sperschneider J."/>
            <person name="Schwessinger B."/>
            <person name="Raley C."/>
            <person name="Palmer J.M."/>
            <person name="Garnica D."/>
            <person name="Upadhyaya N."/>
            <person name="Rathjen J."/>
            <person name="Taylor J.M."/>
            <person name="Park R.F."/>
            <person name="Dodds P.N."/>
            <person name="Hirsch C.D."/>
            <person name="Kianian S.F."/>
            <person name="Figueroa M."/>
        </authorList>
    </citation>
    <scope>NUCLEOTIDE SEQUENCE [LARGE SCALE GENOMIC DNA]</scope>
    <source>
        <strain evidence="1">12NC29</strain>
    </source>
</reference>
<proteinExistence type="predicted"/>
<organism evidence="1 2">
    <name type="scientific">Puccinia coronata f. sp. avenae</name>
    <dbReference type="NCBI Taxonomy" id="200324"/>
    <lineage>
        <taxon>Eukaryota</taxon>
        <taxon>Fungi</taxon>
        <taxon>Dikarya</taxon>
        <taxon>Basidiomycota</taxon>
        <taxon>Pucciniomycotina</taxon>
        <taxon>Pucciniomycetes</taxon>
        <taxon>Pucciniales</taxon>
        <taxon>Pucciniaceae</taxon>
        <taxon>Puccinia</taxon>
    </lineage>
</organism>
<name>A0A2N5UQC8_9BASI</name>
<dbReference type="Proteomes" id="UP000235388">
    <property type="component" value="Unassembled WGS sequence"/>
</dbReference>